<dbReference type="GO" id="GO:0016301">
    <property type="term" value="F:kinase activity"/>
    <property type="evidence" value="ECO:0007669"/>
    <property type="project" value="UniProtKB-KW"/>
</dbReference>
<sequence length="353" mass="39122">PFDVEPAQLTLPSCSPSMFVSMTQASPGHKQPFRWSIDQMALLWPANIDEESSHQHREQTTRNDELYEERSQQAIEAFFSRHDIVPSPWEPQDRRTRLTRRLQDSGSGGRFSLPPTVEERRRHKTVWSQTDLSIPPDADITAALAQYFTFDRSQEHQTDLNCPASNPNSARDSMRRKLFCNAVENRARTPERTGSQNMSVCSSPIPLADDKLDPCITPVLLNMCSSPIGRVRCSEGSTPDSEGMQLSPICRQRSVRNPGTPLQRNLFGVETPKLSFIRTVSTVTRSGRSASSRRASLVQSIGLSNGQDAMATSPCRPALPDNLESNKSDSASGSNSDEMATGPDASSCHDELF</sequence>
<dbReference type="GO" id="GO:0005634">
    <property type="term" value="C:nucleus"/>
    <property type="evidence" value="ECO:0007669"/>
    <property type="project" value="TreeGrafter"/>
</dbReference>
<proteinExistence type="evidence at transcript level"/>
<evidence type="ECO:0000256" key="6">
    <source>
        <dbReference type="SAM" id="MobiDB-lite"/>
    </source>
</evidence>
<evidence type="ECO:0000256" key="4">
    <source>
        <dbReference type="ARBA" id="ARBA00022776"/>
    </source>
</evidence>
<protein>
    <recommendedName>
        <fullName evidence="2">Protein aurora borealis</fullName>
    </recommendedName>
</protein>
<dbReference type="Pfam" id="PF15280">
    <property type="entry name" value="BORA_N"/>
    <property type="match status" value="1"/>
</dbReference>
<evidence type="ECO:0000256" key="1">
    <source>
        <dbReference type="ARBA" id="ARBA00010963"/>
    </source>
</evidence>
<keyword evidence="5" id="KW-0131">Cell cycle</keyword>
<dbReference type="GO" id="GO:0005737">
    <property type="term" value="C:cytoplasm"/>
    <property type="evidence" value="ECO:0007669"/>
    <property type="project" value="TreeGrafter"/>
</dbReference>
<dbReference type="InterPro" id="IPR023252">
    <property type="entry name" value="Aurora_borealis_protein"/>
</dbReference>
<dbReference type="GO" id="GO:0051301">
    <property type="term" value="P:cell division"/>
    <property type="evidence" value="ECO:0007669"/>
    <property type="project" value="UniProtKB-KW"/>
</dbReference>
<dbReference type="PRINTS" id="PR02038">
    <property type="entry name" value="AURORABORA"/>
</dbReference>
<dbReference type="GO" id="GO:0060236">
    <property type="term" value="P:regulation of mitotic spindle organization"/>
    <property type="evidence" value="ECO:0007669"/>
    <property type="project" value="TreeGrafter"/>
</dbReference>
<keyword evidence="4" id="KW-0498">Mitosis</keyword>
<comment type="similarity">
    <text evidence="1">Belongs to the BORA family.</text>
</comment>
<feature type="compositionally biased region" description="Low complexity" evidence="6">
    <location>
        <begin position="328"/>
        <end position="337"/>
    </location>
</feature>
<dbReference type="AlphaFoldDB" id="V5HJH0"/>
<evidence type="ECO:0000256" key="3">
    <source>
        <dbReference type="ARBA" id="ARBA00022618"/>
    </source>
</evidence>
<reference evidence="7" key="1">
    <citation type="journal article" date="2015" name="Sci. Rep.">
        <title>Tissue- and time-dependent transcription in Ixodes ricinus salivary glands and midguts when blood feeding on the vertebrate host.</title>
        <authorList>
            <person name="Kotsyfakis M."/>
            <person name="Schwarz A."/>
            <person name="Erhart J."/>
            <person name="Ribeiro J.M."/>
        </authorList>
    </citation>
    <scope>NUCLEOTIDE SEQUENCE</scope>
    <source>
        <tissue evidence="7">Salivary gland and midgut</tissue>
    </source>
</reference>
<feature type="non-terminal residue" evidence="7">
    <location>
        <position position="1"/>
    </location>
</feature>
<dbReference type="EMBL" id="GANP01010830">
    <property type="protein sequence ID" value="JAB73638.1"/>
    <property type="molecule type" value="mRNA"/>
</dbReference>
<evidence type="ECO:0000256" key="2">
    <source>
        <dbReference type="ARBA" id="ARBA00020055"/>
    </source>
</evidence>
<dbReference type="PANTHER" id="PTHR14728">
    <property type="entry name" value="PROTEIN AURORA BOREALIS"/>
    <property type="match status" value="1"/>
</dbReference>
<keyword evidence="3" id="KW-0132">Cell division</keyword>
<keyword evidence="7" id="KW-0418">Kinase</keyword>
<dbReference type="GO" id="GO:0019901">
    <property type="term" value="F:protein kinase binding"/>
    <property type="evidence" value="ECO:0007669"/>
    <property type="project" value="TreeGrafter"/>
</dbReference>
<feature type="region of interest" description="Disordered" evidence="6">
    <location>
        <begin position="102"/>
        <end position="124"/>
    </location>
</feature>
<dbReference type="GO" id="GO:0007088">
    <property type="term" value="P:regulation of mitotic nuclear division"/>
    <property type="evidence" value="ECO:0007669"/>
    <property type="project" value="TreeGrafter"/>
</dbReference>
<accession>V5HJH0</accession>
<evidence type="ECO:0000313" key="7">
    <source>
        <dbReference type="EMBL" id="JAB73638.1"/>
    </source>
</evidence>
<organism evidence="7">
    <name type="scientific">Ixodes ricinus</name>
    <name type="common">Common tick</name>
    <name type="synonym">Acarus ricinus</name>
    <dbReference type="NCBI Taxonomy" id="34613"/>
    <lineage>
        <taxon>Eukaryota</taxon>
        <taxon>Metazoa</taxon>
        <taxon>Ecdysozoa</taxon>
        <taxon>Arthropoda</taxon>
        <taxon>Chelicerata</taxon>
        <taxon>Arachnida</taxon>
        <taxon>Acari</taxon>
        <taxon>Parasitiformes</taxon>
        <taxon>Ixodida</taxon>
        <taxon>Ixodoidea</taxon>
        <taxon>Ixodidae</taxon>
        <taxon>Ixodinae</taxon>
        <taxon>Ixodes</taxon>
    </lineage>
</organism>
<keyword evidence="7" id="KW-0808">Transferase</keyword>
<evidence type="ECO:0000256" key="5">
    <source>
        <dbReference type="ARBA" id="ARBA00023306"/>
    </source>
</evidence>
<name>V5HJH0_IXORI</name>
<feature type="region of interest" description="Disordered" evidence="6">
    <location>
        <begin position="306"/>
        <end position="353"/>
    </location>
</feature>
<dbReference type="PANTHER" id="PTHR14728:SF2">
    <property type="entry name" value="PROTEIN AURORA BOREALIS"/>
    <property type="match status" value="1"/>
</dbReference>